<sequence length="578" mass="56741">MAENGSAAGGGEDRPVFRLGSMPIGTPATPATAPETHAEPAFAPAAGTATPNSELPTEAAPAPAEIPAPAPSAPVPAAETTSEPAPVAVPETAAVVPDPETAAAPSEPVSVAAPAPAEPAATVPPRAAPRGVSVAGAIGSLLVLLALVLVTLVPGLERLPGVPGSESATVELGRSIAAEGVGAALAPAIDPRASVGLAGLQAAVATGFGQGADAPLVVLRSISIAAVILAVALVFAIGWVLKGPFAGLVAGLFLALSLLAQVGARIAGPDAVVLLASVMALYGLAGIARGTAVPARLSALLFWGGLGLGLAVAGVGGIWIPLLAVLILVIFGWPLARLSRLRPSIGLPAALVIGLAPAVAVAVVAGLPAALQVAGGDVFARMRDSFTLTADGLPLPPGAHAVLLAGAFWPGSALLPFALAWLVRQRTTPAAGLALAWLAPAWIVAELMAGKRAGDVLPLYPVLALLLGLAAGDAALRIGSRLKSLMAAWLPIGAVGLAVAVNAVHVIGVGRIEPIGLGATFLGAAGTIAGWRALVAGDFRLGLTATALGAAVILAAGFGVLLWPIDRIWPAAFIAAAF</sequence>
<name>A0A931I5X0_9HYPH</name>
<evidence type="ECO:0000256" key="2">
    <source>
        <dbReference type="SAM" id="Phobius"/>
    </source>
</evidence>
<keyword evidence="2" id="KW-0472">Membrane</keyword>
<comment type="caution">
    <text evidence="3">The sequence shown here is derived from an EMBL/GenBank/DDBJ whole genome shotgun (WGS) entry which is preliminary data.</text>
</comment>
<dbReference type="EMBL" id="JADZLT010000056">
    <property type="protein sequence ID" value="MBH0239866.1"/>
    <property type="molecule type" value="Genomic_DNA"/>
</dbReference>
<evidence type="ECO:0000313" key="4">
    <source>
        <dbReference type="Proteomes" id="UP000631694"/>
    </source>
</evidence>
<proteinExistence type="predicted"/>
<feature type="transmembrane region" description="Helical" evidence="2">
    <location>
        <begin position="245"/>
        <end position="264"/>
    </location>
</feature>
<feature type="transmembrane region" description="Helical" evidence="2">
    <location>
        <begin position="300"/>
        <end position="333"/>
    </location>
</feature>
<feature type="transmembrane region" description="Helical" evidence="2">
    <location>
        <begin position="345"/>
        <end position="371"/>
    </location>
</feature>
<feature type="compositionally biased region" description="Low complexity" evidence="1">
    <location>
        <begin position="75"/>
        <end position="86"/>
    </location>
</feature>
<feature type="compositionally biased region" description="Low complexity" evidence="1">
    <location>
        <begin position="26"/>
        <end position="63"/>
    </location>
</feature>
<evidence type="ECO:0000313" key="3">
    <source>
        <dbReference type="EMBL" id="MBH0239866.1"/>
    </source>
</evidence>
<feature type="region of interest" description="Disordered" evidence="1">
    <location>
        <begin position="99"/>
        <end position="127"/>
    </location>
</feature>
<feature type="transmembrane region" description="Helical" evidence="2">
    <location>
        <begin position="541"/>
        <end position="563"/>
    </location>
</feature>
<feature type="region of interest" description="Disordered" evidence="1">
    <location>
        <begin position="1"/>
        <end position="86"/>
    </location>
</feature>
<feature type="transmembrane region" description="Helical" evidence="2">
    <location>
        <begin position="456"/>
        <end position="476"/>
    </location>
</feature>
<dbReference type="RefSeq" id="WP_197312937.1">
    <property type="nucleotide sequence ID" value="NZ_JADZLT010000056.1"/>
</dbReference>
<evidence type="ECO:0000256" key="1">
    <source>
        <dbReference type="SAM" id="MobiDB-lite"/>
    </source>
</evidence>
<feature type="transmembrane region" description="Helical" evidence="2">
    <location>
        <begin position="271"/>
        <end position="288"/>
    </location>
</feature>
<feature type="transmembrane region" description="Helical" evidence="2">
    <location>
        <begin position="488"/>
        <end position="509"/>
    </location>
</feature>
<dbReference type="AlphaFoldDB" id="A0A931I5X0"/>
<keyword evidence="2" id="KW-0812">Transmembrane</keyword>
<feature type="compositionally biased region" description="Pro residues" evidence="1">
    <location>
        <begin position="64"/>
        <end position="74"/>
    </location>
</feature>
<organism evidence="3 4">
    <name type="scientific">Methylobrevis albus</name>
    <dbReference type="NCBI Taxonomy" id="2793297"/>
    <lineage>
        <taxon>Bacteria</taxon>
        <taxon>Pseudomonadati</taxon>
        <taxon>Pseudomonadota</taxon>
        <taxon>Alphaproteobacteria</taxon>
        <taxon>Hyphomicrobiales</taxon>
        <taxon>Pleomorphomonadaceae</taxon>
        <taxon>Methylobrevis</taxon>
    </lineage>
</organism>
<dbReference type="Proteomes" id="UP000631694">
    <property type="component" value="Unassembled WGS sequence"/>
</dbReference>
<keyword evidence="4" id="KW-1185">Reference proteome</keyword>
<feature type="transmembrane region" description="Helical" evidence="2">
    <location>
        <begin position="401"/>
        <end position="423"/>
    </location>
</feature>
<feature type="transmembrane region" description="Helical" evidence="2">
    <location>
        <begin position="515"/>
        <end position="534"/>
    </location>
</feature>
<feature type="transmembrane region" description="Helical" evidence="2">
    <location>
        <begin position="430"/>
        <end position="450"/>
    </location>
</feature>
<reference evidence="3" key="1">
    <citation type="submission" date="2020-12" db="EMBL/GenBank/DDBJ databases">
        <title>Methylobrevis albus sp. nov., isolated from fresh water lack sediment.</title>
        <authorList>
            <person name="Zou Q."/>
        </authorList>
    </citation>
    <scope>NUCLEOTIDE SEQUENCE</scope>
    <source>
        <strain evidence="3">L22</strain>
    </source>
</reference>
<gene>
    <name evidence="3" type="ORF">I5731_18745</name>
</gene>
<protein>
    <recommendedName>
        <fullName evidence="5">Glycosyltransferase RgtA/B/C/D-like domain-containing protein</fullName>
    </recommendedName>
</protein>
<keyword evidence="2" id="KW-1133">Transmembrane helix</keyword>
<accession>A0A931I5X0</accession>
<evidence type="ECO:0008006" key="5">
    <source>
        <dbReference type="Google" id="ProtNLM"/>
    </source>
</evidence>
<feature type="transmembrane region" description="Helical" evidence="2">
    <location>
        <begin position="217"/>
        <end position="239"/>
    </location>
</feature>
<feature type="transmembrane region" description="Helical" evidence="2">
    <location>
        <begin position="132"/>
        <end position="153"/>
    </location>
</feature>